<dbReference type="Pfam" id="PF13516">
    <property type="entry name" value="LRR_6"/>
    <property type="match status" value="2"/>
</dbReference>
<dbReference type="Gene3D" id="3.80.10.10">
    <property type="entry name" value="Ribonuclease Inhibitor"/>
    <property type="match status" value="1"/>
</dbReference>
<comment type="caution">
    <text evidence="5">The sequence shown here is derived from an EMBL/GenBank/DDBJ whole genome shotgun (WGS) entry which is preliminary data.</text>
</comment>
<feature type="compositionally biased region" description="Low complexity" evidence="4">
    <location>
        <begin position="1"/>
        <end position="20"/>
    </location>
</feature>
<dbReference type="SMART" id="SM00368">
    <property type="entry name" value="LRR_RI"/>
    <property type="match status" value="3"/>
</dbReference>
<dbReference type="GO" id="GO:0005829">
    <property type="term" value="C:cytosol"/>
    <property type="evidence" value="ECO:0007669"/>
    <property type="project" value="TreeGrafter"/>
</dbReference>
<evidence type="ECO:0000256" key="1">
    <source>
        <dbReference type="ARBA" id="ARBA00022468"/>
    </source>
</evidence>
<dbReference type="GO" id="GO:0048471">
    <property type="term" value="C:perinuclear region of cytoplasm"/>
    <property type="evidence" value="ECO:0007669"/>
    <property type="project" value="TreeGrafter"/>
</dbReference>
<gene>
    <name evidence="5" type="ORF">DYB30_006487</name>
</gene>
<proteinExistence type="predicted"/>
<accession>A0A397CVB1</accession>
<evidence type="ECO:0000313" key="5">
    <source>
        <dbReference type="EMBL" id="RHY53667.1"/>
    </source>
</evidence>
<dbReference type="Proteomes" id="UP000266643">
    <property type="component" value="Unassembled WGS sequence"/>
</dbReference>
<keyword evidence="1" id="KW-0343">GTPase activation</keyword>
<keyword evidence="2" id="KW-0433">Leucine-rich repeat</keyword>
<feature type="region of interest" description="Disordered" evidence="4">
    <location>
        <begin position="1"/>
        <end position="31"/>
    </location>
</feature>
<dbReference type="PANTHER" id="PTHR24113:SF12">
    <property type="entry name" value="RAN GTPASE-ACTIVATING PROTEIN 1"/>
    <property type="match status" value="1"/>
</dbReference>
<feature type="compositionally biased region" description="Low complexity" evidence="4">
    <location>
        <begin position="151"/>
        <end position="164"/>
    </location>
</feature>
<dbReference type="PANTHER" id="PTHR24113">
    <property type="entry name" value="RAN GTPASE-ACTIVATING PROTEIN 1"/>
    <property type="match status" value="1"/>
</dbReference>
<dbReference type="GO" id="GO:0005096">
    <property type="term" value="F:GTPase activator activity"/>
    <property type="evidence" value="ECO:0007669"/>
    <property type="project" value="UniProtKB-KW"/>
</dbReference>
<dbReference type="EMBL" id="QUTD01006746">
    <property type="protein sequence ID" value="RHY53667.1"/>
    <property type="molecule type" value="Genomic_DNA"/>
</dbReference>
<dbReference type="GO" id="GO:0031267">
    <property type="term" value="F:small GTPase binding"/>
    <property type="evidence" value="ECO:0007669"/>
    <property type="project" value="TreeGrafter"/>
</dbReference>
<evidence type="ECO:0000256" key="3">
    <source>
        <dbReference type="ARBA" id="ARBA00022737"/>
    </source>
</evidence>
<dbReference type="GO" id="GO:0006913">
    <property type="term" value="P:nucleocytoplasmic transport"/>
    <property type="evidence" value="ECO:0007669"/>
    <property type="project" value="TreeGrafter"/>
</dbReference>
<dbReference type="InterPro" id="IPR027038">
    <property type="entry name" value="RanGap"/>
</dbReference>
<evidence type="ECO:0000256" key="2">
    <source>
        <dbReference type="ARBA" id="ARBA00022614"/>
    </source>
</evidence>
<protein>
    <submittedName>
        <fullName evidence="5">Uncharacterized protein</fullName>
    </submittedName>
</protein>
<dbReference type="AlphaFoldDB" id="A0A397CVB1"/>
<keyword evidence="3" id="KW-0677">Repeat</keyword>
<name>A0A397CVB1_APHAT</name>
<dbReference type="InterPro" id="IPR001611">
    <property type="entry name" value="Leu-rich_rpt"/>
</dbReference>
<evidence type="ECO:0000313" key="6">
    <source>
        <dbReference type="Proteomes" id="UP000266643"/>
    </source>
</evidence>
<evidence type="ECO:0000256" key="4">
    <source>
        <dbReference type="SAM" id="MobiDB-lite"/>
    </source>
</evidence>
<reference evidence="5 6" key="1">
    <citation type="submission" date="2018-08" db="EMBL/GenBank/DDBJ databases">
        <title>Aphanomyces genome sequencing and annotation.</title>
        <authorList>
            <person name="Minardi D."/>
            <person name="Oidtmann B."/>
            <person name="Van Der Giezen M."/>
            <person name="Studholme D.J."/>
        </authorList>
    </citation>
    <scope>NUCLEOTIDE SEQUENCE [LARGE SCALE GENOMIC DNA]</scope>
    <source>
        <strain evidence="5 6">D2</strain>
    </source>
</reference>
<dbReference type="InterPro" id="IPR032675">
    <property type="entry name" value="LRR_dom_sf"/>
</dbReference>
<organism evidence="5 6">
    <name type="scientific">Aphanomyces astaci</name>
    <name type="common">Crayfish plague agent</name>
    <dbReference type="NCBI Taxonomy" id="112090"/>
    <lineage>
        <taxon>Eukaryota</taxon>
        <taxon>Sar</taxon>
        <taxon>Stramenopiles</taxon>
        <taxon>Oomycota</taxon>
        <taxon>Saprolegniomycetes</taxon>
        <taxon>Saprolegniales</taxon>
        <taxon>Verrucalvaceae</taxon>
        <taxon>Aphanomyces</taxon>
    </lineage>
</organism>
<feature type="region of interest" description="Disordered" evidence="4">
    <location>
        <begin position="151"/>
        <end position="171"/>
    </location>
</feature>
<dbReference type="GO" id="GO:0005634">
    <property type="term" value="C:nucleus"/>
    <property type="evidence" value="ECO:0007669"/>
    <property type="project" value="TreeGrafter"/>
</dbReference>
<dbReference type="SUPFAM" id="SSF52047">
    <property type="entry name" value="RNI-like"/>
    <property type="match status" value="1"/>
</dbReference>
<sequence length="457" mass="48826">MHAPTSTTPAAAAVGAASSTRLHANPPSSSLQVPLSIRQGVRQQIALLLRQRCQASPEHLSKVAARIDHKLVQFASSIAAYQDIHTLPHRVHDSVRDLYGSVQKRRRPSDVVDLTHPYHSQQQHQHVPRATPTIASLPSLLPTLSHSSSLSSLASSTSTTSSSSVQPIARPPSLSEVLVPANLSRSYARRTKDAPIAVTSTNGVIPMSQLCIPVSSEKDRLTLVLSLDTLGNMLSGQCPFPPGFTMVETLTLTSPCPSSTGAMLSPSAICHAFAKCLETGACKNLKSLTVSGLFRDHFSSNNEHPLRTVFHALSQGACPHLTEFHCAANGLQDYGATAMSLWLANAAPKMQVLVLSDNNIADAGMMSLAWAFSHSNASLTTLRLGQNALADRSAGALAAVFKSRGFDALEVLDLHRNAIKAPGAKCLLQVLRMPTDVPRKLREINIDATALRPTRTA</sequence>